<evidence type="ECO:0000256" key="3">
    <source>
        <dbReference type="ARBA" id="ARBA00022980"/>
    </source>
</evidence>
<dbReference type="STRING" id="47428.A0A284RAJ7"/>
<comment type="subcellular location">
    <subcellularLocation>
        <location evidence="1">Membrane</location>
        <topology evidence="1">Multi-pass membrane protein</topology>
    </subcellularLocation>
</comment>
<accession>A0A284RAJ7</accession>
<evidence type="ECO:0000313" key="8">
    <source>
        <dbReference type="EMBL" id="SJL05754.1"/>
    </source>
</evidence>
<feature type="region of interest" description="Disordered" evidence="6">
    <location>
        <begin position="15"/>
        <end position="61"/>
    </location>
</feature>
<protein>
    <recommendedName>
        <fullName evidence="5">Ribosomal protein L15</fullName>
    </recommendedName>
</protein>
<dbReference type="GO" id="GO:0022625">
    <property type="term" value="C:cytosolic large ribosomal subunit"/>
    <property type="evidence" value="ECO:0007669"/>
    <property type="project" value="TreeGrafter"/>
</dbReference>
<dbReference type="PANTHER" id="PTHR11847:SF4">
    <property type="entry name" value="LARGE RIBOSOMAL SUBUNIT PROTEIN EL15"/>
    <property type="match status" value="1"/>
</dbReference>
<feature type="transmembrane region" description="Helical" evidence="7">
    <location>
        <begin position="194"/>
        <end position="213"/>
    </location>
</feature>
<keyword evidence="7" id="KW-0472">Membrane</keyword>
<feature type="compositionally biased region" description="Polar residues" evidence="6">
    <location>
        <begin position="610"/>
        <end position="623"/>
    </location>
</feature>
<evidence type="ECO:0000256" key="5">
    <source>
        <dbReference type="RuleBase" id="RU000663"/>
    </source>
</evidence>
<evidence type="ECO:0000256" key="2">
    <source>
        <dbReference type="ARBA" id="ARBA00006857"/>
    </source>
</evidence>
<proteinExistence type="inferred from homology"/>
<dbReference type="InterPro" id="IPR020925">
    <property type="entry name" value="Ribosomal_eL15_CS"/>
</dbReference>
<dbReference type="PROSITE" id="PS01194">
    <property type="entry name" value="RIBOSOMAL_L15E"/>
    <property type="match status" value="1"/>
</dbReference>
<organism evidence="8 9">
    <name type="scientific">Armillaria ostoyae</name>
    <name type="common">Armillaria root rot fungus</name>
    <dbReference type="NCBI Taxonomy" id="47428"/>
    <lineage>
        <taxon>Eukaryota</taxon>
        <taxon>Fungi</taxon>
        <taxon>Dikarya</taxon>
        <taxon>Basidiomycota</taxon>
        <taxon>Agaricomycotina</taxon>
        <taxon>Agaricomycetes</taxon>
        <taxon>Agaricomycetidae</taxon>
        <taxon>Agaricales</taxon>
        <taxon>Marasmiineae</taxon>
        <taxon>Physalacriaceae</taxon>
        <taxon>Armillaria</taxon>
    </lineage>
</organism>
<feature type="region of interest" description="Disordered" evidence="6">
    <location>
        <begin position="571"/>
        <end position="623"/>
    </location>
</feature>
<dbReference type="GO" id="GO:0022857">
    <property type="term" value="F:transmembrane transporter activity"/>
    <property type="evidence" value="ECO:0007669"/>
    <property type="project" value="InterPro"/>
</dbReference>
<reference evidence="9" key="1">
    <citation type="journal article" date="2017" name="Nat. Ecol. Evol.">
        <title>Genome expansion and lineage-specific genetic innovations in the forest pathogenic fungi Armillaria.</title>
        <authorList>
            <person name="Sipos G."/>
            <person name="Prasanna A.N."/>
            <person name="Walter M.C."/>
            <person name="O'Connor E."/>
            <person name="Balint B."/>
            <person name="Krizsan K."/>
            <person name="Kiss B."/>
            <person name="Hess J."/>
            <person name="Varga T."/>
            <person name="Slot J."/>
            <person name="Riley R."/>
            <person name="Boka B."/>
            <person name="Rigling D."/>
            <person name="Barry K."/>
            <person name="Lee J."/>
            <person name="Mihaltcheva S."/>
            <person name="LaButti K."/>
            <person name="Lipzen A."/>
            <person name="Waldron R."/>
            <person name="Moloney N.M."/>
            <person name="Sperisen C."/>
            <person name="Kredics L."/>
            <person name="Vagvoelgyi C."/>
            <person name="Patrignani A."/>
            <person name="Fitzpatrick D."/>
            <person name="Nagy I."/>
            <person name="Doyle S."/>
            <person name="Anderson J.B."/>
            <person name="Grigoriev I.V."/>
            <person name="Gueldener U."/>
            <person name="Muensterkoetter M."/>
            <person name="Nagy L.G."/>
        </authorList>
    </citation>
    <scope>NUCLEOTIDE SEQUENCE [LARGE SCALE GENOMIC DNA]</scope>
    <source>
        <strain evidence="9">C18/9</strain>
    </source>
</reference>
<dbReference type="InterPro" id="IPR024794">
    <property type="entry name" value="Rbsml_eL15_core_dom_sf"/>
</dbReference>
<feature type="transmembrane region" description="Helical" evidence="7">
    <location>
        <begin position="123"/>
        <end position="145"/>
    </location>
</feature>
<feature type="transmembrane region" description="Helical" evidence="7">
    <location>
        <begin position="364"/>
        <end position="384"/>
    </location>
</feature>
<gene>
    <name evidence="8" type="ORF">ARMOST_09090</name>
</gene>
<dbReference type="SUPFAM" id="SSF54189">
    <property type="entry name" value="Ribosomal proteins S24e, L23 and L15e"/>
    <property type="match status" value="1"/>
</dbReference>
<keyword evidence="7" id="KW-0812">Transmembrane</keyword>
<feature type="transmembrane region" description="Helical" evidence="7">
    <location>
        <begin position="404"/>
        <end position="422"/>
    </location>
</feature>
<dbReference type="FunFam" id="3.40.1120.10:FF:000001">
    <property type="entry name" value="Ribosomal protein L15"/>
    <property type="match status" value="1"/>
</dbReference>
<dbReference type="SMART" id="SM01384">
    <property type="entry name" value="Ribosomal_L15e"/>
    <property type="match status" value="1"/>
</dbReference>
<sequence length="875" mass="97306">MDEVAATSYIGQYGQHASQTFRPQHTIKSHNGNPRSRSCPPTTTTNLPPPMSSSALQEPDRNYRRTSCDDLLAASGNEDSESDHEVEGILGRSVGELRDDELAPVAPVTRRKSSTAALKRRAFFIRTIALLCACCLSVGSHYASYVLGPLKSRLSRELGTSHTEFSLLISAFSLNSTWTPLLGGVLASSLGTTFTSILATGIIFLGQIILLIGDIAGSIRVMAFGMFIFGLGVSPVAVVQETIIVRFFKSHGLGVSMAFGLIVGKGASFVSARTSYPLTEMFGPRAPFYAATTLAGMSVIVNLVYIAASRWLVDGAGAELEAADITEEARRRSITNVTEAEALERVAAKRRVNLREITKLGDVFWSYVGLNIFCGAIWSPFTHLAANIIENRYGMSEQDAANEASYLLAGSLLFYPICGFLVDRLRHRPIVVQLLLLSSCLTLSAYGWLVLPPSWTQTARPAIATFAVGHGFSPLLLVVLVPKIVPLKYVSTALGVHKSLEQTGSTIFQTLAGLALDTHKKGNHLMNRISQGNTAAIQYLLNIFFFLNVLQLLSIVALAYLQRRKNKVTEAQHRRASTSFSREPSTDRGKAHGRDVSSHSSDHEQETPLLETSQSHRQYSSTGSRVKFLSDEVRSKGEIRRGEVFVSLSAGLIIFADRNLVPAKAVNALKKKLKMGAYKYVGELYKKKQSDILRFLFRVRCWEYRQLNVIHRASRPSRPDKARRLGYKAKQGYVIYRIRVRRGNRKKPVPKGATYGKPVRQGVNHLKFQRSLRSTAEERVGRRCGNLRVLNSYWVNQDGVYKYYEVILVDPSHKAIRRDPRINWIVNPVHKRREARGLTAIGKKNRGLGKGHRHNHAPQYSTWLKHNTLSLRRYR</sequence>
<dbReference type="Pfam" id="PF00827">
    <property type="entry name" value="Ribosomal_L15e"/>
    <property type="match status" value="1"/>
</dbReference>
<dbReference type="GO" id="GO:0003735">
    <property type="term" value="F:structural constituent of ribosome"/>
    <property type="evidence" value="ECO:0007669"/>
    <property type="project" value="InterPro"/>
</dbReference>
<feature type="transmembrane region" description="Helical" evidence="7">
    <location>
        <begin position="539"/>
        <end position="561"/>
    </location>
</feature>
<feature type="transmembrane region" description="Helical" evidence="7">
    <location>
        <begin position="219"/>
        <end position="239"/>
    </location>
</feature>
<name>A0A284RAJ7_ARMOS</name>
<dbReference type="InterPro" id="IPR012678">
    <property type="entry name" value="Ribosomal_uL23/eL15/eS24_sf"/>
</dbReference>
<feature type="transmembrane region" description="Helical" evidence="7">
    <location>
        <begin position="251"/>
        <end position="268"/>
    </location>
</feature>
<evidence type="ECO:0000256" key="1">
    <source>
        <dbReference type="ARBA" id="ARBA00004141"/>
    </source>
</evidence>
<dbReference type="Proteomes" id="UP000219338">
    <property type="component" value="Unassembled WGS sequence"/>
</dbReference>
<comment type="similarity">
    <text evidence="2 5">Belongs to the eukaryotic ribosomal protein eL15 family.</text>
</comment>
<dbReference type="OMA" id="CNETMAS"/>
<dbReference type="Gene3D" id="1.20.1250.20">
    <property type="entry name" value="MFS general substrate transporter like domains"/>
    <property type="match status" value="1"/>
</dbReference>
<dbReference type="OrthoDB" id="10255148at2759"/>
<feature type="transmembrane region" description="Helical" evidence="7">
    <location>
        <begin position="165"/>
        <end position="187"/>
    </location>
</feature>
<dbReference type="PANTHER" id="PTHR11847">
    <property type="entry name" value="RIBOSOMAL PROTEIN L15"/>
    <property type="match status" value="1"/>
</dbReference>
<dbReference type="AlphaFoldDB" id="A0A284RAJ7"/>
<dbReference type="InterPro" id="IPR011701">
    <property type="entry name" value="MFS"/>
</dbReference>
<keyword evidence="7" id="KW-1133">Transmembrane helix</keyword>
<dbReference type="InterPro" id="IPR036259">
    <property type="entry name" value="MFS_trans_sf"/>
</dbReference>
<evidence type="ECO:0000313" key="9">
    <source>
        <dbReference type="Proteomes" id="UP000219338"/>
    </source>
</evidence>
<evidence type="ECO:0000256" key="4">
    <source>
        <dbReference type="ARBA" id="ARBA00023274"/>
    </source>
</evidence>
<dbReference type="InterPro" id="IPR000439">
    <property type="entry name" value="Ribosomal_eL15"/>
</dbReference>
<dbReference type="EMBL" id="FUEG01000006">
    <property type="protein sequence ID" value="SJL05754.1"/>
    <property type="molecule type" value="Genomic_DNA"/>
</dbReference>
<dbReference type="GO" id="GO:0003723">
    <property type="term" value="F:RNA binding"/>
    <property type="evidence" value="ECO:0007669"/>
    <property type="project" value="TreeGrafter"/>
</dbReference>
<dbReference type="NCBIfam" id="NF003269">
    <property type="entry name" value="PRK04243.1"/>
    <property type="match status" value="1"/>
</dbReference>
<evidence type="ECO:0000256" key="7">
    <source>
        <dbReference type="SAM" id="Phobius"/>
    </source>
</evidence>
<feature type="compositionally biased region" description="Basic and acidic residues" evidence="6">
    <location>
        <begin position="584"/>
        <end position="606"/>
    </location>
</feature>
<keyword evidence="9" id="KW-1185">Reference proteome</keyword>
<keyword evidence="4 5" id="KW-0687">Ribonucleoprotein</keyword>
<keyword evidence="3 5" id="KW-0689">Ribosomal protein</keyword>
<feature type="transmembrane region" description="Helical" evidence="7">
    <location>
        <begin position="434"/>
        <end position="451"/>
    </location>
</feature>
<dbReference type="Gene3D" id="3.40.1120.10">
    <property type="entry name" value="Ribosomal protein l15e"/>
    <property type="match status" value="1"/>
</dbReference>
<evidence type="ECO:0000256" key="6">
    <source>
        <dbReference type="SAM" id="MobiDB-lite"/>
    </source>
</evidence>
<dbReference type="Pfam" id="PF07690">
    <property type="entry name" value="MFS_1"/>
    <property type="match status" value="1"/>
</dbReference>
<dbReference type="GO" id="GO:0002181">
    <property type="term" value="P:cytoplasmic translation"/>
    <property type="evidence" value="ECO:0007669"/>
    <property type="project" value="TreeGrafter"/>
</dbReference>
<dbReference type="SUPFAM" id="SSF103473">
    <property type="entry name" value="MFS general substrate transporter"/>
    <property type="match status" value="1"/>
</dbReference>
<feature type="transmembrane region" description="Helical" evidence="7">
    <location>
        <begin position="463"/>
        <end position="481"/>
    </location>
</feature>
<feature type="transmembrane region" description="Helical" evidence="7">
    <location>
        <begin position="288"/>
        <end position="308"/>
    </location>
</feature>
<dbReference type="GO" id="GO:0016020">
    <property type="term" value="C:membrane"/>
    <property type="evidence" value="ECO:0007669"/>
    <property type="project" value="UniProtKB-SubCell"/>
</dbReference>